<dbReference type="InterPro" id="IPR032675">
    <property type="entry name" value="LRR_dom_sf"/>
</dbReference>
<protein>
    <recommendedName>
        <fullName evidence="3">F-box domain-containing protein</fullName>
    </recommendedName>
</protein>
<keyword evidence="2" id="KW-1185">Reference proteome</keyword>
<name>V2XBP6_MONRO</name>
<dbReference type="KEGG" id="mrr:Moror_9563"/>
<dbReference type="SUPFAM" id="SSF52047">
    <property type="entry name" value="RNI-like"/>
    <property type="match status" value="1"/>
</dbReference>
<evidence type="ECO:0000313" key="1">
    <source>
        <dbReference type="EMBL" id="ESK91117.1"/>
    </source>
</evidence>
<dbReference type="Proteomes" id="UP000017559">
    <property type="component" value="Unassembled WGS sequence"/>
</dbReference>
<sequence length="529" mass="58880">MSSASAFNADILSQIFLLCVAPQGGTFLLKEEPWTLGQVCGHWRNIVLNTAVLWNSIHIKDSDAKNISHASPILIEALRRSGTSKLHVYVSTGVVYGEKEFDAQPLYDLVQDRCEDWESLRLDGYAPVPAIIPLQPRLSSLRRCDIEVGINFRGKLGTGTLNHLIQSVQRAPLVEAVRFSGTALSAEDLWSGDISGNVWSNLRHLELSSYENAELTSILSCCSSRLESLVLSGSSTTISKNGGVFHLPRLRSLQLDHFLPTWWTRLSCPGITSLTIKNLSIRTDILLLTEILKQRGSSLRTISFLDVEFRDVTVEEMLQLAPFVTTFTITGTTFPYIFDRLASDASLLPRMETLIVRPSDQTSNNIQPIPPVLDAVVRAVESRSHILKAVKVEALYGHADRETVDRLRGIHNRGIAVEVNILKVTDNGWGDMSEAMLLVQVIFAFNPLFSNPPDVKNPEEVYFLCAYLLDTLEDENRYGLDLIKKCYSHDLHDFAKADLPGAGGASVMRRFKALMDKWESIASPEDANE</sequence>
<reference evidence="1 2" key="1">
    <citation type="journal article" date="2014" name="BMC Genomics">
        <title>Genome and secretome analysis of the hemibiotrophic fungal pathogen, Moniliophthora roreri, which causes frosty pod rot disease of cacao: mechanisms of the biotrophic and necrotrophic phases.</title>
        <authorList>
            <person name="Meinhardt L.W."/>
            <person name="Costa G.G.L."/>
            <person name="Thomazella D.P.T."/>
            <person name="Teixeira P.J.P.L."/>
            <person name="Carazzolle M.F."/>
            <person name="Schuster S.C."/>
            <person name="Carlson J.E."/>
            <person name="Guiltinan M.J."/>
            <person name="Mieczkowski P."/>
            <person name="Farmer A."/>
            <person name="Ramaraj T."/>
            <person name="Crozier J."/>
            <person name="Davis R.E."/>
            <person name="Shao J."/>
            <person name="Melnick R.L."/>
            <person name="Pereira G.A.G."/>
            <person name="Bailey B.A."/>
        </authorList>
    </citation>
    <scope>NUCLEOTIDE SEQUENCE [LARGE SCALE GENOMIC DNA]</scope>
    <source>
        <strain evidence="1 2">MCA 2997</strain>
    </source>
</reference>
<organism evidence="1 2">
    <name type="scientific">Moniliophthora roreri (strain MCA 2997)</name>
    <name type="common">Cocoa frosty pod rot fungus</name>
    <name type="synonym">Crinipellis roreri</name>
    <dbReference type="NCBI Taxonomy" id="1381753"/>
    <lineage>
        <taxon>Eukaryota</taxon>
        <taxon>Fungi</taxon>
        <taxon>Dikarya</taxon>
        <taxon>Basidiomycota</taxon>
        <taxon>Agaricomycotina</taxon>
        <taxon>Agaricomycetes</taxon>
        <taxon>Agaricomycetidae</taxon>
        <taxon>Agaricales</taxon>
        <taxon>Marasmiineae</taxon>
        <taxon>Marasmiaceae</taxon>
        <taxon>Moniliophthora</taxon>
    </lineage>
</organism>
<proteinExistence type="predicted"/>
<dbReference type="OrthoDB" id="2269034at2759"/>
<evidence type="ECO:0008006" key="3">
    <source>
        <dbReference type="Google" id="ProtNLM"/>
    </source>
</evidence>
<gene>
    <name evidence="1" type="ORF">Moror_9563</name>
</gene>
<dbReference type="Gene3D" id="3.80.10.10">
    <property type="entry name" value="Ribonuclease Inhibitor"/>
    <property type="match status" value="1"/>
</dbReference>
<dbReference type="HOGENOM" id="CLU_034485_0_0_1"/>
<evidence type="ECO:0000313" key="2">
    <source>
        <dbReference type="Proteomes" id="UP000017559"/>
    </source>
</evidence>
<comment type="caution">
    <text evidence="1">The sequence shown here is derived from an EMBL/GenBank/DDBJ whole genome shotgun (WGS) entry which is preliminary data.</text>
</comment>
<dbReference type="EMBL" id="AWSO01000377">
    <property type="protein sequence ID" value="ESK91117.1"/>
    <property type="molecule type" value="Genomic_DNA"/>
</dbReference>
<accession>V2XBP6</accession>
<dbReference type="AlphaFoldDB" id="V2XBP6"/>